<dbReference type="GO" id="GO:0030295">
    <property type="term" value="F:protein kinase activator activity"/>
    <property type="evidence" value="ECO:0007669"/>
    <property type="project" value="TreeGrafter"/>
</dbReference>
<dbReference type="EMBL" id="JACMSC010000009">
    <property type="protein sequence ID" value="KAG6509219.1"/>
    <property type="molecule type" value="Genomic_DNA"/>
</dbReference>
<evidence type="ECO:0000313" key="3">
    <source>
        <dbReference type="EMBL" id="KAG6509219.1"/>
    </source>
</evidence>
<dbReference type="AlphaFoldDB" id="A0A8J5GL57"/>
<dbReference type="GO" id="GO:0090307">
    <property type="term" value="P:mitotic spindle assembly"/>
    <property type="evidence" value="ECO:0007669"/>
    <property type="project" value="TreeGrafter"/>
</dbReference>
<dbReference type="PANTHER" id="PTHR14326:SF15">
    <property type="entry name" value="OS06G0130200 PROTEIN"/>
    <property type="match status" value="1"/>
</dbReference>
<sequence length="504" mass="57337">MSVLADAGVVLRGRRFLARSCFLINRGAMDDEMEEVVPEAEVFDRFEVDLDYEFDAPKFFDLGREETLAEARKVELWFESARSYPPSRAYRSSDARNPSTLISKLIFEKDIQITNISTTSNLEDLEIKILHTDAFVAEVTMVSDSDRGCTYHSYEAQSVSEVDHKPACKKPLSKRSTLMKPTASQLAKQNRPGEAKPMSQFRNQLECRKEKGSIDVNDYTHQAAKRQRLETGHCYKGIGSKHQLDLFHKGSEKHHFLDTKSSELADTSNRLPRLKLTIPREPELKTARRALSLRTQQQKPDDSKCRVEGMAPSFSTFKALPLNRKILEAPSLPLPQKTTPSLPKFKEFNFRTHDRALAHNTSASSMNSDSHNPSVTGGATSSIRIQPHDFVYLLNIIDEKRNVEGKHIPIRFKAQALNPKILASKGVIGVYRCAKRESTKPKEFNLSTAKRFQQSPLTELFNELSMTCEAQQSNIHHKVRLRNGLAVEELAFMFIGNYFHLYRF</sequence>
<reference evidence="3 4" key="1">
    <citation type="submission" date="2020-08" db="EMBL/GenBank/DDBJ databases">
        <title>Plant Genome Project.</title>
        <authorList>
            <person name="Zhang R.-G."/>
        </authorList>
    </citation>
    <scope>NUCLEOTIDE SEQUENCE [LARGE SCALE GENOMIC DNA]</scope>
    <source>
        <tissue evidence="3">Rhizome</tissue>
    </source>
</reference>
<dbReference type="GO" id="GO:0005819">
    <property type="term" value="C:spindle"/>
    <property type="evidence" value="ECO:0007669"/>
    <property type="project" value="InterPro"/>
</dbReference>
<dbReference type="GO" id="GO:0005880">
    <property type="term" value="C:nuclear microtubule"/>
    <property type="evidence" value="ECO:0007669"/>
    <property type="project" value="TreeGrafter"/>
</dbReference>
<feature type="region of interest" description="Disordered" evidence="1">
    <location>
        <begin position="360"/>
        <end position="380"/>
    </location>
</feature>
<feature type="region of interest" description="Disordered" evidence="1">
    <location>
        <begin position="174"/>
        <end position="198"/>
    </location>
</feature>
<evidence type="ECO:0000259" key="2">
    <source>
        <dbReference type="Pfam" id="PF12214"/>
    </source>
</evidence>
<dbReference type="InterPro" id="IPR009675">
    <property type="entry name" value="TPX2_fam"/>
</dbReference>
<feature type="domain" description="TPX2 central" evidence="2">
    <location>
        <begin position="274"/>
        <end position="446"/>
    </location>
</feature>
<proteinExistence type="predicted"/>
<dbReference type="Pfam" id="PF12214">
    <property type="entry name" value="TPX2_importin"/>
    <property type="match status" value="1"/>
</dbReference>
<evidence type="ECO:0000256" key="1">
    <source>
        <dbReference type="SAM" id="MobiDB-lite"/>
    </source>
</evidence>
<gene>
    <name evidence="3" type="ORF">ZIOFF_034610</name>
</gene>
<protein>
    <recommendedName>
        <fullName evidence="2">TPX2 central domain-containing protein</fullName>
    </recommendedName>
</protein>
<accession>A0A8J5GL57</accession>
<keyword evidence="4" id="KW-1185">Reference proteome</keyword>
<organism evidence="3 4">
    <name type="scientific">Zingiber officinale</name>
    <name type="common">Ginger</name>
    <name type="synonym">Amomum zingiber</name>
    <dbReference type="NCBI Taxonomy" id="94328"/>
    <lineage>
        <taxon>Eukaryota</taxon>
        <taxon>Viridiplantae</taxon>
        <taxon>Streptophyta</taxon>
        <taxon>Embryophyta</taxon>
        <taxon>Tracheophyta</taxon>
        <taxon>Spermatophyta</taxon>
        <taxon>Magnoliopsida</taxon>
        <taxon>Liliopsida</taxon>
        <taxon>Zingiberales</taxon>
        <taxon>Zingiberaceae</taxon>
        <taxon>Zingiber</taxon>
    </lineage>
</organism>
<dbReference type="Proteomes" id="UP000734854">
    <property type="component" value="Unassembled WGS sequence"/>
</dbReference>
<dbReference type="InterPro" id="IPR027330">
    <property type="entry name" value="TPX2_central_dom"/>
</dbReference>
<name>A0A8J5GL57_ZINOF</name>
<dbReference type="PANTHER" id="PTHR14326">
    <property type="entry name" value="TARGETING PROTEIN FOR XKLP2"/>
    <property type="match status" value="1"/>
</dbReference>
<dbReference type="GO" id="GO:0060236">
    <property type="term" value="P:regulation of mitotic spindle organization"/>
    <property type="evidence" value="ECO:0007669"/>
    <property type="project" value="InterPro"/>
</dbReference>
<evidence type="ECO:0000313" key="4">
    <source>
        <dbReference type="Proteomes" id="UP000734854"/>
    </source>
</evidence>
<dbReference type="GO" id="GO:0008017">
    <property type="term" value="F:microtubule binding"/>
    <property type="evidence" value="ECO:0007669"/>
    <property type="project" value="TreeGrafter"/>
</dbReference>
<comment type="caution">
    <text evidence="3">The sequence shown here is derived from an EMBL/GenBank/DDBJ whole genome shotgun (WGS) entry which is preliminary data.</text>
</comment>